<keyword evidence="4" id="KW-0732">Signal</keyword>
<dbReference type="InterPro" id="IPR036779">
    <property type="entry name" value="LysM_dom_sf"/>
</dbReference>
<evidence type="ECO:0000313" key="6">
    <source>
        <dbReference type="EMBL" id="EKV09712.1"/>
    </source>
</evidence>
<dbReference type="AlphaFoldDB" id="K9FMY8"/>
<dbReference type="InterPro" id="IPR057277">
    <property type="entry name" value="LysM_C"/>
</dbReference>
<dbReference type="OMA" id="GYSNTCL"/>
<feature type="region of interest" description="Disordered" evidence="3">
    <location>
        <begin position="185"/>
        <end position="207"/>
    </location>
</feature>
<evidence type="ECO:0000259" key="5">
    <source>
        <dbReference type="PROSITE" id="PS51782"/>
    </source>
</evidence>
<dbReference type="PANTHER" id="PTHR47700:SF2">
    <property type="entry name" value="CHITINASE"/>
    <property type="match status" value="1"/>
</dbReference>
<keyword evidence="7" id="KW-1185">Reference proteome</keyword>
<name>K9FMY8_PEND2</name>
<sequence>MGYFRLGNFFALIGILLIGPAAISGAAIPIVPQADSNGICYKDVVQAAETCSVIAQAHSITTADIETYNTRGWAWIGCGQIPQGDFICLSTGEPPMPVTLPNAVCSHQVPGTPRPNIWSELGSLNPCLENECSSFSVLCGTTSDFCTSAAHVTTALSIPTSTQPSTMTVTSTSAAQPLQKFLPRRETPRSNTTTTRTTSTKSFLTNTSTSTSTSKTKTVNPWLLTVYTMKGCTGDYYVLQEYNVGYSNTCLNLHGGLSSQYTETGVSCKWFTNGGNFSTKCDAGALERPQSWTVEAGICAVYSVEACKADLYSNAFTPVPKHPCQNPGKFDIPKLLSMNVVLRVEVEGFC</sequence>
<dbReference type="Pfam" id="PF25139">
    <property type="entry name" value="LysM14_C"/>
    <property type="match status" value="1"/>
</dbReference>
<evidence type="ECO:0000256" key="2">
    <source>
        <dbReference type="ARBA" id="ARBA00023026"/>
    </source>
</evidence>
<evidence type="ECO:0000256" key="1">
    <source>
        <dbReference type="ARBA" id="ARBA00022669"/>
    </source>
</evidence>
<dbReference type="InterPro" id="IPR053214">
    <property type="entry name" value="LysM12-like"/>
</dbReference>
<dbReference type="PROSITE" id="PS51782">
    <property type="entry name" value="LYSM"/>
    <property type="match status" value="1"/>
</dbReference>
<evidence type="ECO:0000256" key="4">
    <source>
        <dbReference type="SAM" id="SignalP"/>
    </source>
</evidence>
<dbReference type="PANTHER" id="PTHR47700">
    <property type="entry name" value="V CHITINASE, PUTATIVE (AFU_ORTHOLOGUE AFUA_6G13720)-RELATED"/>
    <property type="match status" value="1"/>
</dbReference>
<keyword evidence="1" id="KW-0147">Chitin-binding</keyword>
<dbReference type="Proteomes" id="UP000009882">
    <property type="component" value="Unassembled WGS sequence"/>
</dbReference>
<dbReference type="Gene3D" id="3.10.350.10">
    <property type="entry name" value="LysM domain"/>
    <property type="match status" value="1"/>
</dbReference>
<dbReference type="STRING" id="1170229.K9FMY8"/>
<dbReference type="GO" id="GO:0008061">
    <property type="term" value="F:chitin binding"/>
    <property type="evidence" value="ECO:0007669"/>
    <property type="project" value="UniProtKB-KW"/>
</dbReference>
<accession>K9FMY8</accession>
<feature type="compositionally biased region" description="Low complexity" evidence="3">
    <location>
        <begin position="189"/>
        <end position="207"/>
    </location>
</feature>
<feature type="domain" description="LysM" evidence="5">
    <location>
        <begin position="41"/>
        <end position="89"/>
    </location>
</feature>
<dbReference type="EMBL" id="AKCT01000238">
    <property type="protein sequence ID" value="EKV09712.1"/>
    <property type="molecule type" value="Genomic_DNA"/>
</dbReference>
<feature type="signal peptide" evidence="4">
    <location>
        <begin position="1"/>
        <end position="25"/>
    </location>
</feature>
<evidence type="ECO:0000256" key="3">
    <source>
        <dbReference type="SAM" id="MobiDB-lite"/>
    </source>
</evidence>
<reference evidence="7" key="1">
    <citation type="journal article" date="2012" name="BMC Genomics">
        <title>Genome sequence of the necrotrophic fungus Penicillium digitatum, the main postharvest pathogen of citrus.</title>
        <authorList>
            <person name="Marcet-Houben M."/>
            <person name="Ballester A.-R."/>
            <person name="de la Fuente B."/>
            <person name="Harries E."/>
            <person name="Marcos J.F."/>
            <person name="Gonzalez-Candelas L."/>
            <person name="Gabaldon T."/>
        </authorList>
    </citation>
    <scope>NUCLEOTIDE SEQUENCE [LARGE SCALE GENOMIC DNA]</scope>
    <source>
        <strain evidence="7">PHI26 / CECT 20796</strain>
    </source>
</reference>
<organism evidence="6 7">
    <name type="scientific">Penicillium digitatum (strain PHI26 / CECT 20796)</name>
    <name type="common">Green mold</name>
    <dbReference type="NCBI Taxonomy" id="1170229"/>
    <lineage>
        <taxon>Eukaryota</taxon>
        <taxon>Fungi</taxon>
        <taxon>Dikarya</taxon>
        <taxon>Ascomycota</taxon>
        <taxon>Pezizomycotina</taxon>
        <taxon>Eurotiomycetes</taxon>
        <taxon>Eurotiomycetidae</taxon>
        <taxon>Eurotiales</taxon>
        <taxon>Aspergillaceae</taxon>
        <taxon>Penicillium</taxon>
    </lineage>
</organism>
<gene>
    <name evidence="6" type="ORF">PDIG_60350</name>
</gene>
<dbReference type="InterPro" id="IPR018392">
    <property type="entry name" value="LysM"/>
</dbReference>
<protein>
    <recommendedName>
        <fullName evidence="5">LysM domain-containing protein</fullName>
    </recommendedName>
</protein>
<feature type="chain" id="PRO_5003930456" description="LysM domain-containing protein" evidence="4">
    <location>
        <begin position="26"/>
        <end position="350"/>
    </location>
</feature>
<dbReference type="HOGENOM" id="CLU_037347_0_0_1"/>
<dbReference type="CDD" id="cd00118">
    <property type="entry name" value="LysM"/>
    <property type="match status" value="1"/>
</dbReference>
<comment type="caution">
    <text evidence="6">The sequence shown here is derived from an EMBL/GenBank/DDBJ whole genome shotgun (WGS) entry which is preliminary data.</text>
</comment>
<keyword evidence="2" id="KW-0843">Virulence</keyword>
<evidence type="ECO:0000313" key="7">
    <source>
        <dbReference type="Proteomes" id="UP000009882"/>
    </source>
</evidence>
<proteinExistence type="predicted"/>
<dbReference type="InParanoid" id="K9FMY8"/>
<dbReference type="OrthoDB" id="73875at2759"/>